<dbReference type="PANTHER" id="PTHR24096:SF149">
    <property type="entry name" value="AMP-BINDING DOMAIN-CONTAINING PROTEIN-RELATED"/>
    <property type="match status" value="1"/>
</dbReference>
<dbReference type="SUPFAM" id="SSF56801">
    <property type="entry name" value="Acetyl-CoA synthetase-like"/>
    <property type="match status" value="1"/>
</dbReference>
<sequence>MNSSTAELTGKASVDKPWLKFYPEAFQNLKVPKMTLEAFLKMKNPDESKDAFEYYGNSFTWKEFWQEVEIAAKALKVIGFKEGDRIPVFLQGVPSHYILLLAAERIGAALICRDDIPEELCFAIRKSKASTAFVHDYLSKEDEKLFRTTTPMTRMIKVSPYDYADKSSIPDYIIKEIESRYPAETGMTEGDLTWDEFMDLGRNFVGDYAVAADFSRPLFGAYTSGSTGISKLVIHSGASMSAVAYQMSIFVQPSDTQETWWISGLTPALVAVTVAMTIFPWSAGLRVIFDPFCPIDDIDIRFMELKPNYWAMIPMMCDIMMKSSRIPEDYDMSHLRSIGPGAEQMSERKYREAEEFFHRHNCMQTISAGYGQSEGGSCFTLPNPLFPLKDGCVGMPLPATVLAAFDSETLKEKDYGEIGEICMKGPGMMLGYSGYMGEEKTEQTLIVHPDGEKWLHTGDIGYITEQGIVHVLGRGFTERFGGGYLFIMRMESRVVEADGVKDGFFCNVPDPDHEGYFVPYLFVILDEGRTLDEVRPNILAALEKHEYPAEITVIKERPYFHFKTNRKELTAAIVKDWLKKETEG</sequence>
<dbReference type="AlphaFoldDB" id="A0A7X2TMP6"/>
<keyword evidence="2" id="KW-0436">Ligase</keyword>
<protein>
    <submittedName>
        <fullName evidence="4">AMP-binding protein</fullName>
    </submittedName>
</protein>
<accession>A0A7X2TMP6</accession>
<dbReference type="InterPro" id="IPR000873">
    <property type="entry name" value="AMP-dep_synth/lig_dom"/>
</dbReference>
<evidence type="ECO:0000256" key="2">
    <source>
        <dbReference type="ARBA" id="ARBA00022598"/>
    </source>
</evidence>
<dbReference type="Gene3D" id="3.40.50.12780">
    <property type="entry name" value="N-terminal domain of ligase-like"/>
    <property type="match status" value="1"/>
</dbReference>
<proteinExistence type="inferred from homology"/>
<evidence type="ECO:0000256" key="1">
    <source>
        <dbReference type="ARBA" id="ARBA00006432"/>
    </source>
</evidence>
<evidence type="ECO:0000313" key="4">
    <source>
        <dbReference type="EMBL" id="MST67195.1"/>
    </source>
</evidence>
<dbReference type="EMBL" id="VUMS01000019">
    <property type="protein sequence ID" value="MST67195.1"/>
    <property type="molecule type" value="Genomic_DNA"/>
</dbReference>
<dbReference type="InterPro" id="IPR042099">
    <property type="entry name" value="ANL_N_sf"/>
</dbReference>
<comment type="similarity">
    <text evidence="1">Belongs to the ATP-dependent AMP-binding enzyme family.</text>
</comment>
<feature type="domain" description="AMP-dependent synthetase/ligase" evidence="3">
    <location>
        <begin position="48"/>
        <end position="432"/>
    </location>
</feature>
<dbReference type="GO" id="GO:0016405">
    <property type="term" value="F:CoA-ligase activity"/>
    <property type="evidence" value="ECO:0007669"/>
    <property type="project" value="TreeGrafter"/>
</dbReference>
<organism evidence="4 5">
    <name type="scientific">Oliverpabstia intestinalis</name>
    <dbReference type="NCBI Taxonomy" id="2606633"/>
    <lineage>
        <taxon>Bacteria</taxon>
        <taxon>Bacillati</taxon>
        <taxon>Bacillota</taxon>
        <taxon>Clostridia</taxon>
        <taxon>Lachnospirales</taxon>
        <taxon>Lachnospiraceae</taxon>
        <taxon>Oliverpabstia</taxon>
    </lineage>
</organism>
<dbReference type="Proteomes" id="UP000440513">
    <property type="component" value="Unassembled WGS sequence"/>
</dbReference>
<evidence type="ECO:0000313" key="5">
    <source>
        <dbReference type="Proteomes" id="UP000440513"/>
    </source>
</evidence>
<name>A0A7X2TMP6_9FIRM</name>
<dbReference type="PANTHER" id="PTHR24096">
    <property type="entry name" value="LONG-CHAIN-FATTY-ACID--COA LIGASE"/>
    <property type="match status" value="1"/>
</dbReference>
<dbReference type="Pfam" id="PF00501">
    <property type="entry name" value="AMP-binding"/>
    <property type="match status" value="1"/>
</dbReference>
<keyword evidence="5" id="KW-1185">Reference proteome</keyword>
<comment type="caution">
    <text evidence="4">The sequence shown here is derived from an EMBL/GenBank/DDBJ whole genome shotgun (WGS) entry which is preliminary data.</text>
</comment>
<reference evidence="4 5" key="1">
    <citation type="submission" date="2019-08" db="EMBL/GenBank/DDBJ databases">
        <title>In-depth cultivation of the pig gut microbiome towards novel bacterial diversity and tailored functional studies.</title>
        <authorList>
            <person name="Wylensek D."/>
            <person name="Hitch T.C.A."/>
            <person name="Clavel T."/>
        </authorList>
    </citation>
    <scope>NUCLEOTIDE SEQUENCE [LARGE SCALE GENOMIC DNA]</scope>
    <source>
        <strain evidence="4 5">BSM-380-WT-5A</strain>
    </source>
</reference>
<evidence type="ECO:0000259" key="3">
    <source>
        <dbReference type="Pfam" id="PF00501"/>
    </source>
</evidence>
<dbReference type="RefSeq" id="WP_154432638.1">
    <property type="nucleotide sequence ID" value="NZ_VUMS01000019.1"/>
</dbReference>
<gene>
    <name evidence="4" type="ORF">FYJ57_10805</name>
</gene>